<feature type="region of interest" description="Disordered" evidence="1">
    <location>
        <begin position="58"/>
        <end position="82"/>
    </location>
</feature>
<dbReference type="EMBL" id="WTPX01000079">
    <property type="protein sequence ID" value="NNJ26463.1"/>
    <property type="molecule type" value="Genomic_DNA"/>
</dbReference>
<feature type="region of interest" description="Disordered" evidence="1">
    <location>
        <begin position="1"/>
        <end position="34"/>
    </location>
</feature>
<evidence type="ECO:0000313" key="4">
    <source>
        <dbReference type="Proteomes" id="UP000609651"/>
    </source>
</evidence>
<dbReference type="InterPro" id="IPR016187">
    <property type="entry name" value="CTDL_fold"/>
</dbReference>
<dbReference type="EC" id="1.14.99.-" evidence="3"/>
<feature type="domain" description="Sulfatase-modifying factor enzyme-like" evidence="2">
    <location>
        <begin position="53"/>
        <end position="297"/>
    </location>
</feature>
<name>A0ABX1VF86_9PLAN</name>
<dbReference type="PANTHER" id="PTHR23150:SF19">
    <property type="entry name" value="FORMYLGLYCINE-GENERATING ENZYME"/>
    <property type="match status" value="1"/>
</dbReference>
<dbReference type="Pfam" id="PF03781">
    <property type="entry name" value="FGE-sulfatase"/>
    <property type="match status" value="1"/>
</dbReference>
<dbReference type="InterPro" id="IPR042095">
    <property type="entry name" value="SUMF_sf"/>
</dbReference>
<dbReference type="Proteomes" id="UP000609651">
    <property type="component" value="Unassembled WGS sequence"/>
</dbReference>
<reference evidence="3 4" key="1">
    <citation type="journal article" date="2020" name="Syst. Appl. Microbiol.">
        <title>Alienimonas chondri sp. nov., a novel planctomycete isolated from the biofilm of the red alga Chondrus crispus.</title>
        <authorList>
            <person name="Vitorino I."/>
            <person name="Albuquerque L."/>
            <person name="Wiegand S."/>
            <person name="Kallscheuer N."/>
            <person name="da Costa M.S."/>
            <person name="Lobo-da-Cunha A."/>
            <person name="Jogler C."/>
            <person name="Lage O.M."/>
        </authorList>
    </citation>
    <scope>NUCLEOTIDE SEQUENCE [LARGE SCALE GENOMIC DNA]</scope>
    <source>
        <strain evidence="3 4">LzC2</strain>
    </source>
</reference>
<evidence type="ECO:0000313" key="3">
    <source>
        <dbReference type="EMBL" id="NNJ26463.1"/>
    </source>
</evidence>
<dbReference type="PANTHER" id="PTHR23150">
    <property type="entry name" value="SULFATASE MODIFYING FACTOR 1, 2"/>
    <property type="match status" value="1"/>
</dbReference>
<dbReference type="InterPro" id="IPR005532">
    <property type="entry name" value="SUMF_dom"/>
</dbReference>
<keyword evidence="4" id="KW-1185">Reference proteome</keyword>
<dbReference type="InterPro" id="IPR051043">
    <property type="entry name" value="Sulfatase_Mod_Factor_Kinase"/>
</dbReference>
<dbReference type="SUPFAM" id="SSF56436">
    <property type="entry name" value="C-type lectin-like"/>
    <property type="match status" value="1"/>
</dbReference>
<dbReference type="GO" id="GO:0016491">
    <property type="term" value="F:oxidoreductase activity"/>
    <property type="evidence" value="ECO:0007669"/>
    <property type="project" value="UniProtKB-KW"/>
</dbReference>
<sequence>MWAQDDVDGAPPTASATKAADAPKVAEPGENAKTAAEMKAYTEEIANTDLTFEMVPIPGGEFTIGSPEDEEGRGEGEGPQRRVSVSPFWMATKEVTWDEYDAFFQRQDKQRRDLAGIAPDEYEKKADAVTRPTKNYTDMTFDMGHDSFPAICMTHLSAKMYCKWLSEKTGHFYRLPTEAEWEFAARAGTDTAYSFGDDAENIDEYAWSDDNADWTYHPVGQKKPNAFGLYDMHGNVAEWCLDQYDPDFYATFSEDGVTKDPYNVPETIYPRTVRGGSWYDTPEYLRSAARMPSTNDWKMQDPQIPQSIWWMTDSIFVGFRVVRPLTEPTEEEKLELQLIPRPEDVPEWGLREGFIHD</sequence>
<comment type="caution">
    <text evidence="3">The sequence shown here is derived from an EMBL/GenBank/DDBJ whole genome shotgun (WGS) entry which is preliminary data.</text>
</comment>
<keyword evidence="3" id="KW-0560">Oxidoreductase</keyword>
<dbReference type="Gene3D" id="3.90.1580.10">
    <property type="entry name" value="paralog of FGE (formylglycine-generating enzyme)"/>
    <property type="match status" value="1"/>
</dbReference>
<gene>
    <name evidence="3" type="primary">egtB_3</name>
    <name evidence="3" type="ORF">LzC2_25500</name>
</gene>
<proteinExistence type="predicted"/>
<evidence type="ECO:0000259" key="2">
    <source>
        <dbReference type="Pfam" id="PF03781"/>
    </source>
</evidence>
<accession>A0ABX1VF86</accession>
<evidence type="ECO:0000256" key="1">
    <source>
        <dbReference type="SAM" id="MobiDB-lite"/>
    </source>
</evidence>
<organism evidence="3 4">
    <name type="scientific">Alienimonas chondri</name>
    <dbReference type="NCBI Taxonomy" id="2681879"/>
    <lineage>
        <taxon>Bacteria</taxon>
        <taxon>Pseudomonadati</taxon>
        <taxon>Planctomycetota</taxon>
        <taxon>Planctomycetia</taxon>
        <taxon>Planctomycetales</taxon>
        <taxon>Planctomycetaceae</taxon>
        <taxon>Alienimonas</taxon>
    </lineage>
</organism>
<protein>
    <submittedName>
        <fullName evidence="3">Hercynine oxygenase</fullName>
        <ecNumber evidence="3">1.14.99.-</ecNumber>
    </submittedName>
</protein>